<dbReference type="AlphaFoldDB" id="A0A8K0K151"/>
<dbReference type="SMART" id="SM00185">
    <property type="entry name" value="ARM"/>
    <property type="match status" value="5"/>
</dbReference>
<feature type="repeat" description="ARM" evidence="1">
    <location>
        <begin position="112"/>
        <end position="154"/>
    </location>
</feature>
<protein>
    <submittedName>
        <fullName evidence="2">Uncharacterized protein</fullName>
    </submittedName>
</protein>
<evidence type="ECO:0000313" key="2">
    <source>
        <dbReference type="EMBL" id="KAG8226088.1"/>
    </source>
</evidence>
<dbReference type="OrthoDB" id="1683831at2759"/>
<comment type="caution">
    <text evidence="2">The sequence shown here is derived from an EMBL/GenBank/DDBJ whole genome shotgun (WGS) entry which is preliminary data.</text>
</comment>
<evidence type="ECO:0000313" key="3">
    <source>
        <dbReference type="Proteomes" id="UP000792457"/>
    </source>
</evidence>
<dbReference type="InterPro" id="IPR000225">
    <property type="entry name" value="Armadillo"/>
</dbReference>
<feature type="repeat" description="ARM" evidence="1">
    <location>
        <begin position="27"/>
        <end position="70"/>
    </location>
</feature>
<sequence length="296" mass="31597">MVLTNVVGAVAECARFPANKAALRIAGGIPPLVSLLSGGTNASLLENAARALGEAAEELESMEIIEQLDGVRMVWSMLKRPYPAVQAAAAAALCPCIQNAKDSGEMVRSFVGGLELIVGLLRSTDKRVLAAVCAALSIIAIDRENLAVITDHGVVPLLSDLVLTANLYMSIYGVEKITTFQGKLSDDRLRQHLAEAVANCCQWGNNCREFGRLGAITPLVAYMASSDPLVHRSTAHALHSLSNDAFNCVTMHQSGVVPYLLETIGSEDEKLQESSAGCLSNIRKLALSAEKYKYMP</sequence>
<reference evidence="2" key="2">
    <citation type="submission" date="2017-10" db="EMBL/GenBank/DDBJ databases">
        <title>Ladona fulva Genome sequencing and assembly.</title>
        <authorList>
            <person name="Murali S."/>
            <person name="Richards S."/>
            <person name="Bandaranaike D."/>
            <person name="Bellair M."/>
            <person name="Blankenburg K."/>
            <person name="Chao H."/>
            <person name="Dinh H."/>
            <person name="Doddapaneni H."/>
            <person name="Dugan-Rocha S."/>
            <person name="Elkadiri S."/>
            <person name="Gnanaolivu R."/>
            <person name="Hernandez B."/>
            <person name="Skinner E."/>
            <person name="Javaid M."/>
            <person name="Lee S."/>
            <person name="Li M."/>
            <person name="Ming W."/>
            <person name="Munidasa M."/>
            <person name="Muniz J."/>
            <person name="Nguyen L."/>
            <person name="Hughes D."/>
            <person name="Osuji N."/>
            <person name="Pu L.-L."/>
            <person name="Puazo M."/>
            <person name="Qu C."/>
            <person name="Quiroz J."/>
            <person name="Raj R."/>
            <person name="Weissenberger G."/>
            <person name="Xin Y."/>
            <person name="Zou X."/>
            <person name="Han Y."/>
            <person name="Worley K."/>
            <person name="Muzny D."/>
            <person name="Gibbs R."/>
        </authorList>
    </citation>
    <scope>NUCLEOTIDE SEQUENCE</scope>
    <source>
        <strain evidence="2">Sampled in the wild</strain>
    </source>
</reference>
<dbReference type="PROSITE" id="PS50176">
    <property type="entry name" value="ARM_REPEAT"/>
    <property type="match status" value="2"/>
</dbReference>
<evidence type="ECO:0000256" key="1">
    <source>
        <dbReference type="PROSITE-ProRule" id="PRU00259"/>
    </source>
</evidence>
<dbReference type="InterPro" id="IPR011989">
    <property type="entry name" value="ARM-like"/>
</dbReference>
<organism evidence="2 3">
    <name type="scientific">Ladona fulva</name>
    <name type="common">Scarce chaser dragonfly</name>
    <name type="synonym">Libellula fulva</name>
    <dbReference type="NCBI Taxonomy" id="123851"/>
    <lineage>
        <taxon>Eukaryota</taxon>
        <taxon>Metazoa</taxon>
        <taxon>Ecdysozoa</taxon>
        <taxon>Arthropoda</taxon>
        <taxon>Hexapoda</taxon>
        <taxon>Insecta</taxon>
        <taxon>Pterygota</taxon>
        <taxon>Palaeoptera</taxon>
        <taxon>Odonata</taxon>
        <taxon>Epiprocta</taxon>
        <taxon>Anisoptera</taxon>
        <taxon>Libelluloidea</taxon>
        <taxon>Libellulidae</taxon>
        <taxon>Ladona</taxon>
    </lineage>
</organism>
<gene>
    <name evidence="2" type="ORF">J437_LFUL006395</name>
</gene>
<reference evidence="2" key="1">
    <citation type="submission" date="2013-04" db="EMBL/GenBank/DDBJ databases">
        <authorList>
            <person name="Qu J."/>
            <person name="Murali S.C."/>
            <person name="Bandaranaike D."/>
            <person name="Bellair M."/>
            <person name="Blankenburg K."/>
            <person name="Chao H."/>
            <person name="Dinh H."/>
            <person name="Doddapaneni H."/>
            <person name="Downs B."/>
            <person name="Dugan-Rocha S."/>
            <person name="Elkadiri S."/>
            <person name="Gnanaolivu R.D."/>
            <person name="Hernandez B."/>
            <person name="Javaid M."/>
            <person name="Jayaseelan J.C."/>
            <person name="Lee S."/>
            <person name="Li M."/>
            <person name="Ming W."/>
            <person name="Munidasa M."/>
            <person name="Muniz J."/>
            <person name="Nguyen L."/>
            <person name="Ongeri F."/>
            <person name="Osuji N."/>
            <person name="Pu L.-L."/>
            <person name="Puazo M."/>
            <person name="Qu C."/>
            <person name="Quiroz J."/>
            <person name="Raj R."/>
            <person name="Weissenberger G."/>
            <person name="Xin Y."/>
            <person name="Zou X."/>
            <person name="Han Y."/>
            <person name="Richards S."/>
            <person name="Worley K."/>
            <person name="Muzny D."/>
            <person name="Gibbs R."/>
        </authorList>
    </citation>
    <scope>NUCLEOTIDE SEQUENCE</scope>
    <source>
        <strain evidence="2">Sampled in the wild</strain>
    </source>
</reference>
<keyword evidence="3" id="KW-1185">Reference proteome</keyword>
<accession>A0A8K0K151</accession>
<dbReference type="InterPro" id="IPR016024">
    <property type="entry name" value="ARM-type_fold"/>
</dbReference>
<dbReference type="Pfam" id="PF00514">
    <property type="entry name" value="Arm"/>
    <property type="match status" value="2"/>
</dbReference>
<name>A0A8K0K151_LADFU</name>
<proteinExistence type="predicted"/>
<dbReference type="Gene3D" id="1.25.10.10">
    <property type="entry name" value="Leucine-rich Repeat Variant"/>
    <property type="match status" value="1"/>
</dbReference>
<dbReference type="Proteomes" id="UP000792457">
    <property type="component" value="Unassembled WGS sequence"/>
</dbReference>
<dbReference type="EMBL" id="KZ308266">
    <property type="protein sequence ID" value="KAG8226088.1"/>
    <property type="molecule type" value="Genomic_DNA"/>
</dbReference>
<dbReference type="PANTHER" id="PTHR46241:SF1">
    <property type="entry name" value="OUTER DYNEIN ARM-DOCKING COMPLEX SUBUNIT 2"/>
    <property type="match status" value="1"/>
</dbReference>
<dbReference type="SUPFAM" id="SSF48371">
    <property type="entry name" value="ARM repeat"/>
    <property type="match status" value="1"/>
</dbReference>
<dbReference type="PANTHER" id="PTHR46241">
    <property type="entry name" value="ARMADILLO REPEAT-CONTAINING PROTEIN 4 ARMC4"/>
    <property type="match status" value="1"/>
</dbReference>